<dbReference type="NCBIfam" id="TIGR02962">
    <property type="entry name" value="hdxy_isourate"/>
    <property type="match status" value="1"/>
</dbReference>
<name>A0A6C0FX24_9BACL</name>
<dbReference type="PANTHER" id="PTHR10395">
    <property type="entry name" value="URICASE AND TRANSTHYRETIN-RELATED"/>
    <property type="match status" value="1"/>
</dbReference>
<evidence type="ECO:0000256" key="6">
    <source>
        <dbReference type="ARBA" id="ARBA00022801"/>
    </source>
</evidence>
<dbReference type="InterPro" id="IPR023416">
    <property type="entry name" value="Transthyretin/HIU_hydrolase_d"/>
</dbReference>
<dbReference type="AlphaFoldDB" id="A0A6C0FX24"/>
<dbReference type="PANTHER" id="PTHR10395:SF7">
    <property type="entry name" value="5-HYDROXYISOURATE HYDROLASE"/>
    <property type="match status" value="1"/>
</dbReference>
<evidence type="ECO:0000313" key="9">
    <source>
        <dbReference type="EMBL" id="QHT61267.1"/>
    </source>
</evidence>
<keyword evidence="6 7" id="KW-0378">Hydrolase</keyword>
<evidence type="ECO:0000256" key="3">
    <source>
        <dbReference type="ARBA" id="ARBA00009850"/>
    </source>
</evidence>
<evidence type="ECO:0000256" key="4">
    <source>
        <dbReference type="ARBA" id="ARBA00011881"/>
    </source>
</evidence>
<protein>
    <recommendedName>
        <fullName evidence="7">5-hydroxyisourate hydrolase</fullName>
        <shortName evidence="7">HIU hydrolase</shortName>
        <shortName evidence="7">HIUHase</shortName>
        <ecNumber evidence="7">3.5.2.17</ecNumber>
    </recommendedName>
</protein>
<dbReference type="KEGG" id="plyc:GXP70_15755"/>
<sequence length="139" mass="14618">MSGGRLTTHVLDVSRGRPAPGVKVQLWRLDGTLPCVLVTEAVTNADGRLNQPLLAEGCLERGVYELLFHIGGYFGGAVAGEGEACIGEAFASGSAEAKAAAPEQLLEQVPVRFRVTDPEAHYHIPLLAAPGGYSTYRGS</sequence>
<evidence type="ECO:0000259" key="8">
    <source>
        <dbReference type="Pfam" id="PF00576"/>
    </source>
</evidence>
<dbReference type="Proteomes" id="UP000476064">
    <property type="component" value="Chromosome"/>
</dbReference>
<dbReference type="CDD" id="cd05822">
    <property type="entry name" value="TLP_HIUase"/>
    <property type="match status" value="1"/>
</dbReference>
<keyword evidence="5 7" id="KW-0659">Purine metabolism</keyword>
<dbReference type="Pfam" id="PF00576">
    <property type="entry name" value="Transthyretin"/>
    <property type="match status" value="1"/>
</dbReference>
<dbReference type="GO" id="GO:0033971">
    <property type="term" value="F:hydroxyisourate hydrolase activity"/>
    <property type="evidence" value="ECO:0007669"/>
    <property type="project" value="UniProtKB-EC"/>
</dbReference>
<evidence type="ECO:0000256" key="1">
    <source>
        <dbReference type="ARBA" id="ARBA00001043"/>
    </source>
</evidence>
<gene>
    <name evidence="9" type="primary">uraH</name>
    <name evidence="9" type="ORF">GXP70_15755</name>
</gene>
<evidence type="ECO:0000256" key="2">
    <source>
        <dbReference type="ARBA" id="ARBA00002704"/>
    </source>
</evidence>
<evidence type="ECO:0000256" key="5">
    <source>
        <dbReference type="ARBA" id="ARBA00022631"/>
    </source>
</evidence>
<feature type="domain" description="Transthyretin/hydroxyisourate hydrolase" evidence="8">
    <location>
        <begin position="6"/>
        <end position="138"/>
    </location>
</feature>
<comment type="similarity">
    <text evidence="3 7">Belongs to the transthyretin family. 5-hydroxyisourate hydrolase subfamily.</text>
</comment>
<dbReference type="InterPro" id="IPR023418">
    <property type="entry name" value="Thyroxine_BS"/>
</dbReference>
<dbReference type="GO" id="GO:0006144">
    <property type="term" value="P:purine nucleobase metabolic process"/>
    <property type="evidence" value="ECO:0007669"/>
    <property type="project" value="UniProtKB-KW"/>
</dbReference>
<organism evidence="9 10">
    <name type="scientific">Paenibacillus lycopersici</name>
    <dbReference type="NCBI Taxonomy" id="2704462"/>
    <lineage>
        <taxon>Bacteria</taxon>
        <taxon>Bacillati</taxon>
        <taxon>Bacillota</taxon>
        <taxon>Bacilli</taxon>
        <taxon>Bacillales</taxon>
        <taxon>Paenibacillaceae</taxon>
        <taxon>Paenibacillus</taxon>
    </lineage>
</organism>
<comment type="catalytic activity">
    <reaction evidence="1 7">
        <text>5-hydroxyisourate + H2O = 5-hydroxy-2-oxo-4-ureido-2,5-dihydro-1H-imidazole-5-carboxylate + H(+)</text>
        <dbReference type="Rhea" id="RHEA:23736"/>
        <dbReference type="ChEBI" id="CHEBI:15377"/>
        <dbReference type="ChEBI" id="CHEBI:15378"/>
        <dbReference type="ChEBI" id="CHEBI:18072"/>
        <dbReference type="ChEBI" id="CHEBI:58639"/>
        <dbReference type="EC" id="3.5.2.17"/>
    </reaction>
</comment>
<comment type="subunit">
    <text evidence="4 7">Homotetramer.</text>
</comment>
<accession>A0A6C0FX24</accession>
<dbReference type="InterPro" id="IPR014306">
    <property type="entry name" value="Hydroxyisourate_hydrolase"/>
</dbReference>
<proteinExistence type="inferred from homology"/>
<dbReference type="EC" id="3.5.2.17" evidence="7"/>
<dbReference type="PROSITE" id="PS00768">
    <property type="entry name" value="TRANSTHYRETIN_1"/>
    <property type="match status" value="1"/>
</dbReference>
<dbReference type="RefSeq" id="WP_162357706.1">
    <property type="nucleotide sequence ID" value="NZ_CP048209.1"/>
</dbReference>
<reference evidence="9 10" key="1">
    <citation type="submission" date="2020-01" db="EMBL/GenBank/DDBJ databases">
        <title>Paenibacillus sp. nov., isolated from tomato rhizosphere.</title>
        <authorList>
            <person name="Weon H.-Y."/>
            <person name="Lee S.A."/>
        </authorList>
    </citation>
    <scope>NUCLEOTIDE SEQUENCE [LARGE SCALE GENOMIC DNA]</scope>
    <source>
        <strain evidence="9 10">12200R-189</strain>
    </source>
</reference>
<dbReference type="EMBL" id="CP048209">
    <property type="protein sequence ID" value="QHT61267.1"/>
    <property type="molecule type" value="Genomic_DNA"/>
</dbReference>
<evidence type="ECO:0000313" key="10">
    <source>
        <dbReference type="Proteomes" id="UP000476064"/>
    </source>
</evidence>
<keyword evidence="10" id="KW-1185">Reference proteome</keyword>
<comment type="function">
    <text evidence="2">Catalyzes the hydrolysis of 5-hydroxyisourate (HIU) to 2-oxo-4-hydroxy-4-carboxy-5-ureidoimidazoline (OHCU).</text>
</comment>
<dbReference type="InterPro" id="IPR036817">
    <property type="entry name" value="Transthyretin/HIU_hydrolase_sf"/>
</dbReference>
<dbReference type="Gene3D" id="2.60.40.180">
    <property type="entry name" value="Transthyretin/hydroxyisourate hydrolase domain"/>
    <property type="match status" value="1"/>
</dbReference>
<evidence type="ECO:0000256" key="7">
    <source>
        <dbReference type="RuleBase" id="RU361270"/>
    </source>
</evidence>
<dbReference type="SUPFAM" id="SSF49472">
    <property type="entry name" value="Transthyretin (synonym: prealbumin)"/>
    <property type="match status" value="1"/>
</dbReference>